<sequence length="29" mass="3053">MNSAVIAGIVLVVGLLGYLVYALLNAEEF</sequence>
<dbReference type="Proteomes" id="UP001596230">
    <property type="component" value="Unassembled WGS sequence"/>
</dbReference>
<evidence type="ECO:0000313" key="3">
    <source>
        <dbReference type="Proteomes" id="UP001596230"/>
    </source>
</evidence>
<dbReference type="Pfam" id="PF09604">
    <property type="entry name" value="Potass_KdpF"/>
    <property type="match status" value="1"/>
</dbReference>
<accession>A0ABW1VY20</accession>
<name>A0ABW1VY20_9GAMM</name>
<dbReference type="NCBIfam" id="TIGR02115">
    <property type="entry name" value="potass_kdpF"/>
    <property type="match status" value="1"/>
</dbReference>
<reference evidence="3" key="1">
    <citation type="journal article" date="2019" name="Int. J. Syst. Evol. Microbiol.">
        <title>The Global Catalogue of Microorganisms (GCM) 10K type strain sequencing project: providing services to taxonomists for standard genome sequencing and annotation.</title>
        <authorList>
            <consortium name="The Broad Institute Genomics Platform"/>
            <consortium name="The Broad Institute Genome Sequencing Center for Infectious Disease"/>
            <person name="Wu L."/>
            <person name="Ma J."/>
        </authorList>
    </citation>
    <scope>NUCLEOTIDE SEQUENCE [LARGE SCALE GENOMIC DNA]</scope>
    <source>
        <strain evidence="3">CGMCC 1.18518</strain>
    </source>
</reference>
<keyword evidence="1" id="KW-1133">Transmembrane helix</keyword>
<dbReference type="InterPro" id="IPR011726">
    <property type="entry name" value="KdpF"/>
</dbReference>
<proteinExistence type="predicted"/>
<feature type="transmembrane region" description="Helical" evidence="1">
    <location>
        <begin position="6"/>
        <end position="24"/>
    </location>
</feature>
<gene>
    <name evidence="2" type="primary">kdpF</name>
    <name evidence="2" type="ORF">ACFP9W_09810</name>
</gene>
<evidence type="ECO:0000256" key="1">
    <source>
        <dbReference type="SAM" id="Phobius"/>
    </source>
</evidence>
<protein>
    <submittedName>
        <fullName evidence="2">K(+)-transporting ATPase subunit F</fullName>
    </submittedName>
</protein>
<keyword evidence="3" id="KW-1185">Reference proteome</keyword>
<evidence type="ECO:0000313" key="2">
    <source>
        <dbReference type="EMBL" id="MFC6378380.1"/>
    </source>
</evidence>
<dbReference type="RefSeq" id="WP_212714803.1">
    <property type="nucleotide sequence ID" value="NZ_BAAAFX010000017.1"/>
</dbReference>
<comment type="caution">
    <text evidence="2">The sequence shown here is derived from an EMBL/GenBank/DDBJ whole genome shotgun (WGS) entry which is preliminary data.</text>
</comment>
<keyword evidence="1" id="KW-0472">Membrane</keyword>
<keyword evidence="1" id="KW-0812">Transmembrane</keyword>
<dbReference type="EMBL" id="JBHSUB010000010">
    <property type="protein sequence ID" value="MFC6378380.1"/>
    <property type="molecule type" value="Genomic_DNA"/>
</dbReference>
<organism evidence="2 3">
    <name type="scientific">Tatumella terrea</name>
    <dbReference type="NCBI Taxonomy" id="419007"/>
    <lineage>
        <taxon>Bacteria</taxon>
        <taxon>Pseudomonadati</taxon>
        <taxon>Pseudomonadota</taxon>
        <taxon>Gammaproteobacteria</taxon>
        <taxon>Enterobacterales</taxon>
        <taxon>Erwiniaceae</taxon>
        <taxon>Tatumella</taxon>
    </lineage>
</organism>